<dbReference type="PANTHER" id="PTHR35458">
    <property type="entry name" value="SLR0755 PROTEIN"/>
    <property type="match status" value="1"/>
</dbReference>
<proteinExistence type="predicted"/>
<reference evidence="2 3" key="1">
    <citation type="journal article" date="2015" name="Genome Announc.">
        <title>Draft Genome Sequence of the Thermophile Thermus filiformis ATCC 43280, Producer of Carotenoid-(Di)glucoside-Branched Fatty Acid (Di)esters and Source of Hyperthermostable Enzymes of Biotechnological Interest.</title>
        <authorList>
            <person name="Mandelli F."/>
            <person name="Oliveira Ramires B."/>
            <person name="Couger M.B."/>
            <person name="Paixao D.A."/>
            <person name="Camilo C.M."/>
            <person name="Polikarpov I."/>
            <person name="Prade R."/>
            <person name="Riano-Pachon D.M."/>
            <person name="Squina F.M."/>
        </authorList>
    </citation>
    <scope>NUCLEOTIDE SEQUENCE [LARGE SCALE GENOMIC DNA]</scope>
    <source>
        <strain evidence="2 3">ATCC 43280</strain>
    </source>
</reference>
<dbReference type="InterPro" id="IPR047140">
    <property type="entry name" value="LabA"/>
</dbReference>
<dbReference type="STRING" id="276.THFILI_11660"/>
<organism evidence="2 3">
    <name type="scientific">Thermus filiformis</name>
    <dbReference type="NCBI Taxonomy" id="276"/>
    <lineage>
        <taxon>Bacteria</taxon>
        <taxon>Thermotogati</taxon>
        <taxon>Deinococcota</taxon>
        <taxon>Deinococci</taxon>
        <taxon>Thermales</taxon>
        <taxon>Thermaceae</taxon>
        <taxon>Thermus</taxon>
    </lineage>
</organism>
<evidence type="ECO:0000313" key="2">
    <source>
        <dbReference type="EMBL" id="KGQ22125.1"/>
    </source>
</evidence>
<dbReference type="Proteomes" id="UP000030364">
    <property type="component" value="Unassembled WGS sequence"/>
</dbReference>
<dbReference type="RefSeq" id="WP_038063719.1">
    <property type="nucleotide sequence ID" value="NZ_JPSL02000040.1"/>
</dbReference>
<comment type="caution">
    <text evidence="2">The sequence shown here is derived from an EMBL/GenBank/DDBJ whole genome shotgun (WGS) entry which is preliminary data.</text>
</comment>
<gene>
    <name evidence="2" type="ORF">THFILI_11660</name>
</gene>
<dbReference type="PATRIC" id="fig|276.5.peg.1061"/>
<dbReference type="EMBL" id="JPSL02000040">
    <property type="protein sequence ID" value="KGQ22125.1"/>
    <property type="molecule type" value="Genomic_DNA"/>
</dbReference>
<evidence type="ECO:0000313" key="3">
    <source>
        <dbReference type="Proteomes" id="UP000030364"/>
    </source>
</evidence>
<dbReference type="InterPro" id="IPR021139">
    <property type="entry name" value="NYN"/>
</dbReference>
<dbReference type="Pfam" id="PF01936">
    <property type="entry name" value="NYN"/>
    <property type="match status" value="1"/>
</dbReference>
<dbReference type="CDD" id="cd10911">
    <property type="entry name" value="PIN_LabA"/>
    <property type="match status" value="1"/>
</dbReference>
<sequence length="183" mass="20803">MERVAIFIDGSNLYKGLVQHLGSDYRLNFVEFITLLTAGRKLLRAYYYNAPLPPEDPAAKAHQSFLNYLKRVPYVMVRLGRLERRADGFVEKGVDIQIAIDLLRLAYADAYDVAVLVSGDGDFAEVVRVIQDMGKQVENTTFHALSSHRLAQQADRFYPLDDFPWDRLRAQTQASPSPEPPEE</sequence>
<dbReference type="Gene3D" id="3.40.50.1010">
    <property type="entry name" value="5'-nuclease"/>
    <property type="match status" value="1"/>
</dbReference>
<accession>A0A0A2WV08</accession>
<name>A0A0A2WV08_THEFI</name>
<dbReference type="PANTHER" id="PTHR35458:SF8">
    <property type="entry name" value="SLR0650 PROTEIN"/>
    <property type="match status" value="1"/>
</dbReference>
<feature type="domain" description="NYN" evidence="1">
    <location>
        <begin position="3"/>
        <end position="161"/>
    </location>
</feature>
<keyword evidence="3" id="KW-1185">Reference proteome</keyword>
<dbReference type="OrthoDB" id="9800236at2"/>
<evidence type="ECO:0000259" key="1">
    <source>
        <dbReference type="Pfam" id="PF01936"/>
    </source>
</evidence>
<dbReference type="AlphaFoldDB" id="A0A0A2WV08"/>
<protein>
    <recommendedName>
        <fullName evidence="1">NYN domain-containing protein</fullName>
    </recommendedName>
</protein>
<dbReference type="GO" id="GO:0004540">
    <property type="term" value="F:RNA nuclease activity"/>
    <property type="evidence" value="ECO:0007669"/>
    <property type="project" value="InterPro"/>
</dbReference>